<dbReference type="SUPFAM" id="SSF49899">
    <property type="entry name" value="Concanavalin A-like lectins/glucanases"/>
    <property type="match status" value="1"/>
</dbReference>
<name>A0ABY3STD3_9BACL</name>
<dbReference type="Pfam" id="PF08244">
    <property type="entry name" value="Glyco_hydro_32C"/>
    <property type="match status" value="1"/>
</dbReference>
<dbReference type="PANTHER" id="PTHR42800">
    <property type="entry name" value="EXOINULINASE INUD (AFU_ORTHOLOGUE AFUA_5G00480)"/>
    <property type="match status" value="1"/>
</dbReference>
<dbReference type="Proteomes" id="UP001649230">
    <property type="component" value="Chromosome"/>
</dbReference>
<gene>
    <name evidence="2" type="ORF">L0M14_14155</name>
</gene>
<dbReference type="EMBL" id="CP090978">
    <property type="protein sequence ID" value="UJF36355.1"/>
    <property type="molecule type" value="Genomic_DNA"/>
</dbReference>
<reference evidence="2 3" key="1">
    <citation type="journal article" date="2024" name="Int. J. Syst. Evol. Microbiol.">
        <title>Paenibacillus hexagrammi sp. nov., a novel bacterium isolated from the gut content of Hexagrammos agrammus.</title>
        <authorList>
            <person name="Jung H.K."/>
            <person name="Kim D.G."/>
            <person name="Zin H."/>
            <person name="Park J."/>
            <person name="Jung H."/>
            <person name="Kim Y.O."/>
            <person name="Kong H.J."/>
            <person name="Kim J.W."/>
            <person name="Kim Y.S."/>
        </authorList>
    </citation>
    <scope>NUCLEOTIDE SEQUENCE [LARGE SCALE GENOMIC DNA]</scope>
    <source>
        <strain evidence="2 3">YPD9-1</strain>
    </source>
</reference>
<protein>
    <submittedName>
        <fullName evidence="2">GH32 C-terminal domain-containing protein</fullName>
    </submittedName>
</protein>
<proteinExistence type="predicted"/>
<keyword evidence="3" id="KW-1185">Reference proteome</keyword>
<accession>A0ABY3STD3</accession>
<dbReference type="InterPro" id="IPR013320">
    <property type="entry name" value="ConA-like_dom_sf"/>
</dbReference>
<dbReference type="Gene3D" id="2.60.120.560">
    <property type="entry name" value="Exo-inulinase, domain 1"/>
    <property type="match status" value="1"/>
</dbReference>
<feature type="domain" description="Glycosyl hydrolase family 32 C-terminal" evidence="1">
    <location>
        <begin position="14"/>
        <end position="141"/>
    </location>
</feature>
<evidence type="ECO:0000259" key="1">
    <source>
        <dbReference type="Pfam" id="PF08244"/>
    </source>
</evidence>
<evidence type="ECO:0000313" key="3">
    <source>
        <dbReference type="Proteomes" id="UP001649230"/>
    </source>
</evidence>
<sequence>MLLAADTELIISNLRGDVLELIAVFKTNPSIPAGEFGLKLRCSDDGKEYTEVAFEPRERKLKVDRTFSGEGNGGTCEAYLANAADGLVRLHLFLDRSSVELFANGGEKTMTNRIYPKADSLGIKVFTRVCEAELESLEVWDLNLKR</sequence>
<organism evidence="2 3">
    <name type="scientific">Paenibacillus hexagrammi</name>
    <dbReference type="NCBI Taxonomy" id="2908839"/>
    <lineage>
        <taxon>Bacteria</taxon>
        <taxon>Bacillati</taxon>
        <taxon>Bacillota</taxon>
        <taxon>Bacilli</taxon>
        <taxon>Bacillales</taxon>
        <taxon>Paenibacillaceae</taxon>
        <taxon>Paenibacillus</taxon>
    </lineage>
</organism>
<dbReference type="InterPro" id="IPR013189">
    <property type="entry name" value="Glyco_hydro_32_C"/>
</dbReference>
<dbReference type="PANTHER" id="PTHR42800:SF1">
    <property type="entry name" value="EXOINULINASE INUD (AFU_ORTHOLOGUE AFUA_5G00480)"/>
    <property type="match status" value="1"/>
</dbReference>
<evidence type="ECO:0000313" key="2">
    <source>
        <dbReference type="EMBL" id="UJF36355.1"/>
    </source>
</evidence>